<dbReference type="OrthoDB" id="9810419at2"/>
<dbReference type="PANTHER" id="PTHR30531">
    <property type="entry name" value="FLAGELLAR BIOSYNTHETIC PROTEIN FLHB"/>
    <property type="match status" value="1"/>
</dbReference>
<comment type="similarity">
    <text evidence="1">Belongs to the type III secretion exporter family.</text>
</comment>
<name>A0A2N0A3K3_9LEPT</name>
<evidence type="ECO:0000313" key="2">
    <source>
        <dbReference type="EMBL" id="PJZ78713.1"/>
    </source>
</evidence>
<dbReference type="PRINTS" id="PR00950">
    <property type="entry name" value="TYPE3IMSPROT"/>
</dbReference>
<dbReference type="Proteomes" id="UP000231843">
    <property type="component" value="Unassembled WGS sequence"/>
</dbReference>
<dbReference type="EMBL" id="NPEA01000001">
    <property type="protein sequence ID" value="PJZ78713.1"/>
    <property type="molecule type" value="Genomic_DNA"/>
</dbReference>
<dbReference type="Gene3D" id="3.40.1690.10">
    <property type="entry name" value="secretion proteins EscU"/>
    <property type="match status" value="1"/>
</dbReference>
<gene>
    <name evidence="2" type="ORF">CH365_00310</name>
</gene>
<evidence type="ECO:0000313" key="3">
    <source>
        <dbReference type="Proteomes" id="UP000231843"/>
    </source>
</evidence>
<sequence>MKFGIALKFTPDENKGPKILAKGEGLLGEKIKGVAKRHGVPIVEDAPLAEALSPIPVGQEIPENLYRAVAGVFAFVLSQKAEATREFEK</sequence>
<dbReference type="GO" id="GO:0005886">
    <property type="term" value="C:plasma membrane"/>
    <property type="evidence" value="ECO:0007669"/>
    <property type="project" value="TreeGrafter"/>
</dbReference>
<protein>
    <recommendedName>
        <fullName evidence="4">Type III secretion protein</fullName>
    </recommendedName>
</protein>
<organism evidence="2 3">
    <name type="scientific">Leptospira neocaledonica</name>
    <dbReference type="NCBI Taxonomy" id="2023192"/>
    <lineage>
        <taxon>Bacteria</taxon>
        <taxon>Pseudomonadati</taxon>
        <taxon>Spirochaetota</taxon>
        <taxon>Spirochaetia</taxon>
        <taxon>Leptospirales</taxon>
        <taxon>Leptospiraceae</taxon>
        <taxon>Leptospira</taxon>
    </lineage>
</organism>
<dbReference type="GO" id="GO:0009306">
    <property type="term" value="P:protein secretion"/>
    <property type="evidence" value="ECO:0007669"/>
    <property type="project" value="InterPro"/>
</dbReference>
<keyword evidence="3" id="KW-1185">Reference proteome</keyword>
<proteinExistence type="inferred from homology"/>
<dbReference type="PANTHER" id="PTHR30531:SF12">
    <property type="entry name" value="FLAGELLAR BIOSYNTHETIC PROTEIN FLHB"/>
    <property type="match status" value="1"/>
</dbReference>
<comment type="caution">
    <text evidence="2">The sequence shown here is derived from an EMBL/GenBank/DDBJ whole genome shotgun (WGS) entry which is preliminary data.</text>
</comment>
<dbReference type="InterPro" id="IPR029025">
    <property type="entry name" value="T3SS_substrate_exporter_C"/>
</dbReference>
<accession>A0A2N0A3K3</accession>
<dbReference type="SUPFAM" id="SSF160544">
    <property type="entry name" value="EscU C-terminal domain-like"/>
    <property type="match status" value="1"/>
</dbReference>
<dbReference type="InterPro" id="IPR006135">
    <property type="entry name" value="T3SS_substrate_exporter"/>
</dbReference>
<evidence type="ECO:0008006" key="4">
    <source>
        <dbReference type="Google" id="ProtNLM"/>
    </source>
</evidence>
<dbReference type="Pfam" id="PF01312">
    <property type="entry name" value="Bac_export_2"/>
    <property type="match status" value="1"/>
</dbReference>
<dbReference type="AlphaFoldDB" id="A0A2N0A3K3"/>
<reference evidence="2 3" key="1">
    <citation type="submission" date="2017-07" db="EMBL/GenBank/DDBJ databases">
        <title>Leptospira spp. isolated from tropical soils.</title>
        <authorList>
            <person name="Thibeaux R."/>
            <person name="Iraola G."/>
            <person name="Ferres I."/>
            <person name="Bierque E."/>
            <person name="Girault D."/>
            <person name="Soupe-Gilbert M.-E."/>
            <person name="Picardeau M."/>
            <person name="Goarant C."/>
        </authorList>
    </citation>
    <scope>NUCLEOTIDE SEQUENCE [LARGE SCALE GENOMIC DNA]</scope>
    <source>
        <strain evidence="2 3">ES4-C-A1</strain>
    </source>
</reference>
<evidence type="ECO:0000256" key="1">
    <source>
        <dbReference type="ARBA" id="ARBA00010690"/>
    </source>
</evidence>